<protein>
    <submittedName>
        <fullName evidence="1">Translesion DNA synthesis-associated protein ImuA</fullName>
    </submittedName>
</protein>
<evidence type="ECO:0000313" key="2">
    <source>
        <dbReference type="Proteomes" id="UP000509579"/>
    </source>
</evidence>
<dbReference type="EMBL" id="CP054841">
    <property type="protein sequence ID" value="QKV55315.1"/>
    <property type="molecule type" value="Genomic_DNA"/>
</dbReference>
<geneLocation type="plasmid" evidence="1 2">
    <name>unnamed1</name>
</geneLocation>
<dbReference type="InterPro" id="IPR027417">
    <property type="entry name" value="P-loop_NTPase"/>
</dbReference>
<reference evidence="1 2" key="1">
    <citation type="submission" date="2020-06" db="EMBL/GenBank/DDBJ databases">
        <title>Acidovorax antarctica sp. nov., isolated from Corinth ice sheet soil, Antarctic Fields Peninsula.</title>
        <authorList>
            <person name="Xu Q."/>
            <person name="Peng F."/>
        </authorList>
    </citation>
    <scope>NUCLEOTIDE SEQUENCE [LARGE SCALE GENOMIC DNA]</scope>
    <source>
        <strain evidence="1 2">16-35-5</strain>
        <plasmid evidence="1 2">unnamed1</plasmid>
    </source>
</reference>
<keyword evidence="2" id="KW-1185">Reference proteome</keyword>
<accession>A0A6N1XBQ0</accession>
<organism evidence="1 2">
    <name type="scientific">Comamonas antarctica</name>
    <dbReference type="NCBI Taxonomy" id="2743470"/>
    <lineage>
        <taxon>Bacteria</taxon>
        <taxon>Pseudomonadati</taxon>
        <taxon>Pseudomonadota</taxon>
        <taxon>Betaproteobacteria</taxon>
        <taxon>Burkholderiales</taxon>
        <taxon>Comamonadaceae</taxon>
        <taxon>Comamonas</taxon>
    </lineage>
</organism>
<evidence type="ECO:0000313" key="1">
    <source>
        <dbReference type="EMBL" id="QKV55315.1"/>
    </source>
</evidence>
<gene>
    <name evidence="1" type="primary">imuA</name>
    <name evidence="1" type="ORF">HUK68_20495</name>
</gene>
<sequence length="265" mass="28317">MNATAHTLPPSSSGFDRWQLPAHVAQAVWRGTEVGGPAGRALSTGFAALDAALPGGGWPTQGLSEVLLAQAALCEWRLLAPALPALLADRHSRIYLVAPPKAPHAMGLAQLGVAPEQLTWIDAQGPADSLWATEQLIKSEASGAVLAWLPQARPEQLRRLQVQALHCDAPVFLFRPESALRDASPAPLRLSVGLGESWGLEVRIRKRRGASIDAVLQLDAMPGNLHSIIPPRLHALPAFGVQPQEVFHALGRPATPALPRQRITH</sequence>
<dbReference type="Proteomes" id="UP000509579">
    <property type="component" value="Plasmid unnamed1"/>
</dbReference>
<dbReference type="AlphaFoldDB" id="A0A6N1XBQ0"/>
<dbReference type="InterPro" id="IPR047610">
    <property type="entry name" value="ImuA_translesion"/>
</dbReference>
<proteinExistence type="predicted"/>
<dbReference type="Gene3D" id="3.40.50.300">
    <property type="entry name" value="P-loop containing nucleotide triphosphate hydrolases"/>
    <property type="match status" value="1"/>
</dbReference>
<keyword evidence="1" id="KW-0614">Plasmid</keyword>
<dbReference type="RefSeq" id="WP_175506104.1">
    <property type="nucleotide sequence ID" value="NZ_CAURQT010000012.1"/>
</dbReference>
<dbReference type="SUPFAM" id="SSF52540">
    <property type="entry name" value="P-loop containing nucleoside triphosphate hydrolases"/>
    <property type="match status" value="1"/>
</dbReference>
<dbReference type="KEGG" id="aant:HUK68_20495"/>
<name>A0A6N1XBQ0_9BURK</name>
<dbReference type="NCBIfam" id="NF033429">
    <property type="entry name" value="ImuA_translesion"/>
    <property type="match status" value="1"/>
</dbReference>